<dbReference type="AlphaFoldDB" id="A0A3E1NSR5"/>
<dbReference type="SUPFAM" id="SSF54909">
    <property type="entry name" value="Dimeric alpha+beta barrel"/>
    <property type="match status" value="1"/>
</dbReference>
<dbReference type="RefSeq" id="WP_116857567.1">
    <property type="nucleotide sequence ID" value="NZ_QTJV01000019.1"/>
</dbReference>
<dbReference type="OrthoDB" id="676483at2"/>
<accession>A0A3E1NSR5</accession>
<dbReference type="EMBL" id="QTJV01000019">
    <property type="protein sequence ID" value="RFM30808.1"/>
    <property type="molecule type" value="Genomic_DNA"/>
</dbReference>
<organism evidence="1 2">
    <name type="scientific">Chitinophaga silvisoli</name>
    <dbReference type="NCBI Taxonomy" id="2291814"/>
    <lineage>
        <taxon>Bacteria</taxon>
        <taxon>Pseudomonadati</taxon>
        <taxon>Bacteroidota</taxon>
        <taxon>Chitinophagia</taxon>
        <taxon>Chitinophagales</taxon>
        <taxon>Chitinophagaceae</taxon>
        <taxon>Chitinophaga</taxon>
    </lineage>
</organism>
<evidence type="ECO:0000313" key="1">
    <source>
        <dbReference type="EMBL" id="RFM30808.1"/>
    </source>
</evidence>
<dbReference type="InterPro" id="IPR011008">
    <property type="entry name" value="Dimeric_a/b-barrel"/>
</dbReference>
<keyword evidence="2" id="KW-1185">Reference proteome</keyword>
<sequence>MKHLFIAMLLFAGTAQKSQPMKAFVVLVKVPSTYTTELAKSVNPKWEKAIADWKATGHYITSFAYPGESRVINPTEEKGNMKQVSSILLRTENIDEATELAKACPILAYGGSVEIREIPKGAPQIFEATAALHQQ</sequence>
<gene>
    <name evidence="1" type="ORF">DXN04_32370</name>
</gene>
<evidence type="ECO:0008006" key="3">
    <source>
        <dbReference type="Google" id="ProtNLM"/>
    </source>
</evidence>
<evidence type="ECO:0000313" key="2">
    <source>
        <dbReference type="Proteomes" id="UP000261174"/>
    </source>
</evidence>
<comment type="caution">
    <text evidence="1">The sequence shown here is derived from an EMBL/GenBank/DDBJ whole genome shotgun (WGS) entry which is preliminary data.</text>
</comment>
<protein>
    <recommendedName>
        <fullName evidence="3">YCII-related domain-containing protein</fullName>
    </recommendedName>
</protein>
<reference evidence="1 2" key="1">
    <citation type="submission" date="2018-08" db="EMBL/GenBank/DDBJ databases">
        <title>Chitinophaga sp. K20C18050901, a novel bacterium isolated from forest soil.</title>
        <authorList>
            <person name="Wang C."/>
        </authorList>
    </citation>
    <scope>NUCLEOTIDE SEQUENCE [LARGE SCALE GENOMIC DNA]</scope>
    <source>
        <strain evidence="1 2">K20C18050901</strain>
    </source>
</reference>
<dbReference type="Proteomes" id="UP000261174">
    <property type="component" value="Unassembled WGS sequence"/>
</dbReference>
<name>A0A3E1NSR5_9BACT</name>
<proteinExistence type="predicted"/>